<accession>A0A6J6IV19</accession>
<proteinExistence type="predicted"/>
<dbReference type="EMBL" id="CAEZVQ010000008">
    <property type="protein sequence ID" value="CAB4628285.1"/>
    <property type="molecule type" value="Genomic_DNA"/>
</dbReference>
<organism evidence="1">
    <name type="scientific">freshwater metagenome</name>
    <dbReference type="NCBI Taxonomy" id="449393"/>
    <lineage>
        <taxon>unclassified sequences</taxon>
        <taxon>metagenomes</taxon>
        <taxon>ecological metagenomes</taxon>
    </lineage>
</organism>
<evidence type="ECO:0000313" key="1">
    <source>
        <dbReference type="EMBL" id="CAB4628285.1"/>
    </source>
</evidence>
<gene>
    <name evidence="1" type="ORF">UFOPK2086_00160</name>
</gene>
<protein>
    <submittedName>
        <fullName evidence="1">Unannotated protein</fullName>
    </submittedName>
</protein>
<reference evidence="1" key="1">
    <citation type="submission" date="2020-05" db="EMBL/GenBank/DDBJ databases">
        <authorList>
            <person name="Chiriac C."/>
            <person name="Salcher M."/>
            <person name="Ghai R."/>
            <person name="Kavagutti S V."/>
        </authorList>
    </citation>
    <scope>NUCLEOTIDE SEQUENCE</scope>
</reference>
<name>A0A6J6IV19_9ZZZZ</name>
<sequence length="201" mass="21279">MNRRVPLAVGAVLAAVVIGNGVYASLNNNSVSVATDVRHTVDLVASVNTVTADANWKQDGVTSGAVAQLSLDDTRVLTIPEGTLVDDYDAMAKCEDFTTPNACVLLADMLGDAVVWFALVPADKVAGMQTLTLPGLVDMQSNGDEGILRNGWIVKLATPVKRICEKTDTTSLRDFITQFPHDASSSIVNLTTDNVVSVTCK</sequence>
<dbReference type="AlphaFoldDB" id="A0A6J6IV19"/>